<name>A0AAF0ZR34_SOLVR</name>
<dbReference type="InterPro" id="IPR043128">
    <property type="entry name" value="Rev_trsase/Diguanyl_cyclase"/>
</dbReference>
<evidence type="ECO:0000256" key="1">
    <source>
        <dbReference type="ARBA" id="ARBA00022679"/>
    </source>
</evidence>
<evidence type="ECO:0000256" key="4">
    <source>
        <dbReference type="ARBA" id="ARBA00022759"/>
    </source>
</evidence>
<feature type="domain" description="Reverse transcriptase RNase H-like" evidence="7">
    <location>
        <begin position="92"/>
        <end position="186"/>
    </location>
</feature>
<keyword evidence="1" id="KW-0808">Transferase</keyword>
<gene>
    <name evidence="8" type="ORF">MTR67_039815</name>
</gene>
<evidence type="ECO:0000313" key="9">
    <source>
        <dbReference type="Proteomes" id="UP001234989"/>
    </source>
</evidence>
<dbReference type="EMBL" id="CP133620">
    <property type="protein sequence ID" value="WMV46430.1"/>
    <property type="molecule type" value="Genomic_DNA"/>
</dbReference>
<dbReference type="GO" id="GO:0003964">
    <property type="term" value="F:RNA-directed DNA polymerase activity"/>
    <property type="evidence" value="ECO:0007669"/>
    <property type="project" value="UniProtKB-KW"/>
</dbReference>
<dbReference type="GO" id="GO:0004519">
    <property type="term" value="F:endonuclease activity"/>
    <property type="evidence" value="ECO:0007669"/>
    <property type="project" value="UniProtKB-KW"/>
</dbReference>
<dbReference type="InterPro" id="IPR043502">
    <property type="entry name" value="DNA/RNA_pol_sf"/>
</dbReference>
<keyword evidence="3" id="KW-0540">Nuclease</keyword>
<reference evidence="8" key="1">
    <citation type="submission" date="2023-08" db="EMBL/GenBank/DDBJ databases">
        <title>A de novo genome assembly of Solanum verrucosum Schlechtendal, a Mexican diploid species geographically isolated from the other diploid A-genome species in potato relatives.</title>
        <authorList>
            <person name="Hosaka K."/>
        </authorList>
    </citation>
    <scope>NUCLEOTIDE SEQUENCE</scope>
    <source>
        <tissue evidence="8">Young leaves</tissue>
    </source>
</reference>
<dbReference type="CDD" id="cd09274">
    <property type="entry name" value="RNase_HI_RT_Ty3"/>
    <property type="match status" value="1"/>
</dbReference>
<dbReference type="Gene3D" id="3.30.70.270">
    <property type="match status" value="1"/>
</dbReference>
<evidence type="ECO:0000313" key="8">
    <source>
        <dbReference type="EMBL" id="WMV46430.1"/>
    </source>
</evidence>
<accession>A0AAF0ZR34</accession>
<evidence type="ECO:0000256" key="5">
    <source>
        <dbReference type="ARBA" id="ARBA00022801"/>
    </source>
</evidence>
<dbReference type="InterPro" id="IPR050951">
    <property type="entry name" value="Retrovirus_Pol_polyprotein"/>
</dbReference>
<dbReference type="Proteomes" id="UP001234989">
    <property type="component" value="Chromosome 9"/>
</dbReference>
<dbReference type="PANTHER" id="PTHR37984:SF5">
    <property type="entry name" value="PROTEIN NYNRIN-LIKE"/>
    <property type="match status" value="1"/>
</dbReference>
<proteinExistence type="predicted"/>
<keyword evidence="5" id="KW-0378">Hydrolase</keyword>
<evidence type="ECO:0000256" key="3">
    <source>
        <dbReference type="ARBA" id="ARBA00022722"/>
    </source>
</evidence>
<dbReference type="AlphaFoldDB" id="A0AAF0ZR34"/>
<evidence type="ECO:0000259" key="7">
    <source>
        <dbReference type="Pfam" id="PF17917"/>
    </source>
</evidence>
<keyword evidence="9" id="KW-1185">Reference proteome</keyword>
<dbReference type="GO" id="GO:0016787">
    <property type="term" value="F:hydrolase activity"/>
    <property type="evidence" value="ECO:0007669"/>
    <property type="project" value="UniProtKB-KW"/>
</dbReference>
<keyword evidence="2" id="KW-0548">Nucleotidyltransferase</keyword>
<dbReference type="InterPro" id="IPR041373">
    <property type="entry name" value="RT_RNaseH"/>
</dbReference>
<keyword evidence="6" id="KW-0695">RNA-directed DNA polymerase</keyword>
<organism evidence="8 9">
    <name type="scientific">Solanum verrucosum</name>
    <dbReference type="NCBI Taxonomy" id="315347"/>
    <lineage>
        <taxon>Eukaryota</taxon>
        <taxon>Viridiplantae</taxon>
        <taxon>Streptophyta</taxon>
        <taxon>Embryophyta</taxon>
        <taxon>Tracheophyta</taxon>
        <taxon>Spermatophyta</taxon>
        <taxon>Magnoliopsida</taxon>
        <taxon>eudicotyledons</taxon>
        <taxon>Gunneridae</taxon>
        <taxon>Pentapetalae</taxon>
        <taxon>asterids</taxon>
        <taxon>lamiids</taxon>
        <taxon>Solanales</taxon>
        <taxon>Solanaceae</taxon>
        <taxon>Solanoideae</taxon>
        <taxon>Solaneae</taxon>
        <taxon>Solanum</taxon>
    </lineage>
</organism>
<dbReference type="Pfam" id="PF17917">
    <property type="entry name" value="RT_RNaseH"/>
    <property type="match status" value="1"/>
</dbReference>
<sequence>MSYFSKIDLRSGYHQFMVKKMTFGRQFFEDDMVIISFWFVEGFSSISSPLTALTQKKVRFVWSEACEKSFQELKDRLTSTLVLTLLEGFDGFVVYYYDSRIGLGCVLMQNEKVIAYTLRQLKTHEKNYPTHDLEITVVVSVLNNWRHYLYGVHVDVFTYHKSLQYVFKQNDRNLCQHIWLELLKDYDISVLYHPSKANVVEDALSRLSMGNVDHVRKITRSWFVIFIDWPDWVFGW</sequence>
<keyword evidence="4" id="KW-0255">Endonuclease</keyword>
<evidence type="ECO:0000256" key="6">
    <source>
        <dbReference type="ARBA" id="ARBA00022918"/>
    </source>
</evidence>
<evidence type="ECO:0000256" key="2">
    <source>
        <dbReference type="ARBA" id="ARBA00022695"/>
    </source>
</evidence>
<dbReference type="PANTHER" id="PTHR37984">
    <property type="entry name" value="PROTEIN CBG26694"/>
    <property type="match status" value="1"/>
</dbReference>
<protein>
    <recommendedName>
        <fullName evidence="7">Reverse transcriptase RNase H-like domain-containing protein</fullName>
    </recommendedName>
</protein>
<dbReference type="SUPFAM" id="SSF56672">
    <property type="entry name" value="DNA/RNA polymerases"/>
    <property type="match status" value="1"/>
</dbReference>